<reference evidence="2" key="1">
    <citation type="journal article" date="2020" name="New Phytol.">
        <title>Comparative genomics reveals dynamic genome evolution in host specialist ectomycorrhizal fungi.</title>
        <authorList>
            <person name="Lofgren L.A."/>
            <person name="Nguyen N.H."/>
            <person name="Vilgalys R."/>
            <person name="Ruytinx J."/>
            <person name="Liao H.L."/>
            <person name="Branco S."/>
            <person name="Kuo A."/>
            <person name="LaButti K."/>
            <person name="Lipzen A."/>
            <person name="Andreopoulos W."/>
            <person name="Pangilinan J."/>
            <person name="Riley R."/>
            <person name="Hundley H."/>
            <person name="Na H."/>
            <person name="Barry K."/>
            <person name="Grigoriev I.V."/>
            <person name="Stajich J.E."/>
            <person name="Kennedy P.G."/>
        </authorList>
    </citation>
    <scope>NUCLEOTIDE SEQUENCE</scope>
    <source>
        <strain evidence="2">FC203</strain>
    </source>
</reference>
<dbReference type="GeneID" id="64661147"/>
<dbReference type="AlphaFoldDB" id="A0AAD4HM78"/>
<accession>A0AAD4HM78</accession>
<protein>
    <submittedName>
        <fullName evidence="2">Uncharacterized protein</fullName>
    </submittedName>
</protein>
<comment type="caution">
    <text evidence="2">The sequence shown here is derived from an EMBL/GenBank/DDBJ whole genome shotgun (WGS) entry which is preliminary data.</text>
</comment>
<evidence type="ECO:0000313" key="2">
    <source>
        <dbReference type="EMBL" id="KAG1901602.1"/>
    </source>
</evidence>
<gene>
    <name evidence="2" type="ORF">F5891DRAFT_1187473</name>
</gene>
<dbReference type="RefSeq" id="XP_041227177.1">
    <property type="nucleotide sequence ID" value="XM_041366849.1"/>
</dbReference>
<sequence>MTDLSQMTWSVRSSRTLSQQHRESESEEYLRTLSGVSISFDNTFRAATKATVTSREKKKLRVLKGGIISLMNENGEIVGWSNTEISELLQGLKTHCDALDVPPPEIFVADNCCHVRSTVTIVFPGATMKLDVWHFIMRYPTVILNPSKNPYQKEVVAEVSACILKKHAEGGSPAKNGHAKVRYGQWGHARFTKSSLSMCIKGASSIHSKTSGQMEVMWRAPTKRSAMTSSSAATFVSPSQGQQSQTSSHPPTAHTMYTFACCLPELQDVPSNEHFGLIELSFASTFGGLLDVKAKDSPVNLKMSRNKLLEALSDDGDTVDLILQSTRAEILEEFDINPQLLSMPLSQAGPLLAHPHATPVSSIKTDAQPQAVRKRKADDDTIVISNSETNELLPRKIMRHLTATPTEASQGIPPATLDHFLKPRSRLPYSKALSRPLMATSVGTPSQPQHEDTANIFTPILRPPGMTWSQHFFTIVTRIDACAMQISGDVEFHLFMDLRAECTWISFKMTPRQWAVATETYNCCLKEKNRAIGLKTVKKNRQNDFKSCSGSETFWRRHCHVIELIKAKPGKKLHKAHMCSRCQTIMYPSPENLGYNHRHGFCADSTKQVSKNEPPPPWPQPLGIFSEGKHFHPRAFLETVKQIYKQVFLRPSGESPALEQEAFTMMLLDRSMTLEEGMVLFKLYEELEIDKSTPDALLTVHNSIKHLCVEYLQEHWDS</sequence>
<name>A0AAD4HM78_9AGAM</name>
<feature type="region of interest" description="Disordered" evidence="1">
    <location>
        <begin position="359"/>
        <end position="378"/>
    </location>
</feature>
<dbReference type="Proteomes" id="UP001195769">
    <property type="component" value="Unassembled WGS sequence"/>
</dbReference>
<proteinExistence type="predicted"/>
<keyword evidence="3" id="KW-1185">Reference proteome</keyword>
<feature type="region of interest" description="Disordered" evidence="1">
    <location>
        <begin position="229"/>
        <end position="250"/>
    </location>
</feature>
<feature type="compositionally biased region" description="Low complexity" evidence="1">
    <location>
        <begin position="237"/>
        <end position="250"/>
    </location>
</feature>
<evidence type="ECO:0000256" key="1">
    <source>
        <dbReference type="SAM" id="MobiDB-lite"/>
    </source>
</evidence>
<feature type="compositionally biased region" description="Polar residues" evidence="1">
    <location>
        <begin position="359"/>
        <end position="368"/>
    </location>
</feature>
<evidence type="ECO:0000313" key="3">
    <source>
        <dbReference type="Proteomes" id="UP001195769"/>
    </source>
</evidence>
<organism evidence="2 3">
    <name type="scientific">Suillus fuscotomentosus</name>
    <dbReference type="NCBI Taxonomy" id="1912939"/>
    <lineage>
        <taxon>Eukaryota</taxon>
        <taxon>Fungi</taxon>
        <taxon>Dikarya</taxon>
        <taxon>Basidiomycota</taxon>
        <taxon>Agaricomycotina</taxon>
        <taxon>Agaricomycetes</taxon>
        <taxon>Agaricomycetidae</taxon>
        <taxon>Boletales</taxon>
        <taxon>Suillineae</taxon>
        <taxon>Suillaceae</taxon>
        <taxon>Suillus</taxon>
    </lineage>
</organism>
<dbReference type="EMBL" id="JABBWK010000021">
    <property type="protein sequence ID" value="KAG1901602.1"/>
    <property type="molecule type" value="Genomic_DNA"/>
</dbReference>